<dbReference type="InterPro" id="IPR004452">
    <property type="entry name" value="LutB/LldF"/>
</dbReference>
<dbReference type="SUPFAM" id="SSF100950">
    <property type="entry name" value="NagB/RpiA/CoA transferase-like"/>
    <property type="match status" value="1"/>
</dbReference>
<evidence type="ECO:0000256" key="7">
    <source>
        <dbReference type="ARBA" id="ARBA00023014"/>
    </source>
</evidence>
<dbReference type="NCBIfam" id="TIGR00273">
    <property type="entry name" value="LutB/LldF family L-lactate oxidation iron-sulfur protein"/>
    <property type="match status" value="1"/>
</dbReference>
<reference evidence="9 10" key="1">
    <citation type="journal article" date="2021" name="Sci. Rep.">
        <title>The distribution of antibiotic resistance genes in chicken gut microbiota commensals.</title>
        <authorList>
            <person name="Juricova H."/>
            <person name="Matiasovicova J."/>
            <person name="Kubasova T."/>
            <person name="Cejkova D."/>
            <person name="Rychlik I."/>
        </authorList>
    </citation>
    <scope>NUCLEOTIDE SEQUENCE [LARGE SCALE GENOMIC DNA]</scope>
    <source>
        <strain evidence="9 10">An810</strain>
    </source>
</reference>
<keyword evidence="7" id="KW-0411">Iron-sulfur</keyword>
<dbReference type="InterPro" id="IPR017896">
    <property type="entry name" value="4Fe4S_Fe-S-bd"/>
</dbReference>
<comment type="caution">
    <text evidence="9">The sequence shown here is derived from an EMBL/GenBank/DDBJ whole genome shotgun (WGS) entry which is preliminary data.</text>
</comment>
<evidence type="ECO:0000256" key="1">
    <source>
        <dbReference type="ARBA" id="ARBA00022448"/>
    </source>
</evidence>
<gene>
    <name evidence="9" type="ORF">H5993_06515</name>
</gene>
<dbReference type="InterPro" id="IPR024185">
    <property type="entry name" value="FTHF_cligase-like_sf"/>
</dbReference>
<dbReference type="InterPro" id="IPR009051">
    <property type="entry name" value="Helical_ferredxn"/>
</dbReference>
<dbReference type="Pfam" id="PF02589">
    <property type="entry name" value="LUD_dom"/>
    <property type="match status" value="1"/>
</dbReference>
<evidence type="ECO:0000256" key="4">
    <source>
        <dbReference type="ARBA" id="ARBA00022737"/>
    </source>
</evidence>
<dbReference type="Proteomes" id="UP000776629">
    <property type="component" value="Unassembled WGS sequence"/>
</dbReference>
<feature type="domain" description="4Fe-4S ferredoxin-type" evidence="8">
    <location>
        <begin position="302"/>
        <end position="333"/>
    </location>
</feature>
<protein>
    <submittedName>
        <fullName evidence="9">Iron-sulfur cluster-binding protein</fullName>
    </submittedName>
</protein>
<dbReference type="PANTHER" id="PTHR47153:SF2">
    <property type="entry name" value="LACTATE UTILIZATION PROTEIN B"/>
    <property type="match status" value="1"/>
</dbReference>
<accession>A0ABS2EPT2</accession>
<organism evidence="9 10">
    <name type="scientific">Limosilactobacillus alvi</name>
    <dbReference type="NCBI Taxonomy" id="990412"/>
    <lineage>
        <taxon>Bacteria</taxon>
        <taxon>Bacillati</taxon>
        <taxon>Bacillota</taxon>
        <taxon>Bacilli</taxon>
        <taxon>Lactobacillales</taxon>
        <taxon>Lactobacillaceae</taxon>
        <taxon>Limosilactobacillus</taxon>
    </lineage>
</organism>
<dbReference type="Gene3D" id="1.10.1060.10">
    <property type="entry name" value="Alpha-helical ferredoxin"/>
    <property type="match status" value="1"/>
</dbReference>
<evidence type="ECO:0000259" key="8">
    <source>
        <dbReference type="PROSITE" id="PS51379"/>
    </source>
</evidence>
<dbReference type="InterPro" id="IPR037171">
    <property type="entry name" value="NagB/RpiA_transferase-like"/>
</dbReference>
<evidence type="ECO:0000313" key="10">
    <source>
        <dbReference type="Proteomes" id="UP000776629"/>
    </source>
</evidence>
<name>A0ABS2EPT2_9LACO</name>
<evidence type="ECO:0000256" key="6">
    <source>
        <dbReference type="ARBA" id="ARBA00023004"/>
    </source>
</evidence>
<dbReference type="RefSeq" id="WP_204776709.1">
    <property type="nucleotide sequence ID" value="NZ_JACJJQ010000028.1"/>
</dbReference>
<dbReference type="InterPro" id="IPR017900">
    <property type="entry name" value="4Fe4S_Fe_S_CS"/>
</dbReference>
<dbReference type="InterPro" id="IPR003741">
    <property type="entry name" value="LUD_dom"/>
</dbReference>
<dbReference type="Pfam" id="PF13183">
    <property type="entry name" value="Fer4_8"/>
    <property type="match status" value="1"/>
</dbReference>
<keyword evidence="3" id="KW-0479">Metal-binding</keyword>
<dbReference type="PROSITE" id="PS51379">
    <property type="entry name" value="4FE4S_FER_2"/>
    <property type="match status" value="1"/>
</dbReference>
<sequence>MGISTSDKPFLERVAEAKQDNFMQAAVAKAQDAQFVKRTKARREMGHWNEWRDLAEQIRQHALKYLPDYLEEFAGNVEKQGGHVFFAETEKEARDFITELVVKKQAHKVVKSKSMVTNEIEIDKALTALPNVDVLESDLAEFILQEDNWDEPTHIVFPTLHKNRDQIQAEFKKLGYEGDNEPAHEARFVRGYLRDYFMQADFGITGCNFAIADKGMINLDTNEGNADITMAMPKTQVVVMGMERIVPSMKEAEVLDNMLARSAVGQKLTTYCTFSGPKKQGETDGPDDFWVVIVDNGRFRALGTEFEPILQCIRCGACLNVCPIYRHIGGKGYGSIYPGPVGKVLSPILGGYDNFEELPYACSLCAACTETCPVKIPLHELIRKHRIVEMDQKHMDHSMTNLILKTIGIGTGSPALFGTAMTVAHTGAAPFSRMKEPGDVDGMYEGGKINHLPKAAPKLVHGWSDIRDIPMPVEKKNNFRHWYKNHKPVDPAPIVKEKEAQEDD</sequence>
<dbReference type="EMBL" id="JACJJQ010000028">
    <property type="protein sequence ID" value="MBM6754408.1"/>
    <property type="molecule type" value="Genomic_DNA"/>
</dbReference>
<dbReference type="PROSITE" id="PS00198">
    <property type="entry name" value="4FE4S_FER_1"/>
    <property type="match status" value="2"/>
</dbReference>
<dbReference type="Gene3D" id="3.40.50.10420">
    <property type="entry name" value="NagB/RpiA/CoA transferase-like"/>
    <property type="match status" value="1"/>
</dbReference>
<evidence type="ECO:0000256" key="3">
    <source>
        <dbReference type="ARBA" id="ARBA00022723"/>
    </source>
</evidence>
<keyword evidence="2" id="KW-0004">4Fe-4S</keyword>
<evidence type="ECO:0000256" key="5">
    <source>
        <dbReference type="ARBA" id="ARBA00022982"/>
    </source>
</evidence>
<proteinExistence type="predicted"/>
<keyword evidence="5" id="KW-0249">Electron transport</keyword>
<keyword evidence="10" id="KW-1185">Reference proteome</keyword>
<dbReference type="PANTHER" id="PTHR47153">
    <property type="entry name" value="LACTATE UTILIZATION PROTEIN B"/>
    <property type="match status" value="1"/>
</dbReference>
<evidence type="ECO:0000313" key="9">
    <source>
        <dbReference type="EMBL" id="MBM6754408.1"/>
    </source>
</evidence>
<keyword evidence="4" id="KW-0677">Repeat</keyword>
<keyword evidence="1" id="KW-0813">Transport</keyword>
<evidence type="ECO:0000256" key="2">
    <source>
        <dbReference type="ARBA" id="ARBA00022485"/>
    </source>
</evidence>
<dbReference type="SUPFAM" id="SSF46548">
    <property type="entry name" value="alpha-helical ferredoxin"/>
    <property type="match status" value="1"/>
</dbReference>
<keyword evidence="6" id="KW-0408">Iron</keyword>